<proteinExistence type="predicted"/>
<organism evidence="1 2">
    <name type="scientific">Ruthenibacterium lactatiformans</name>
    <dbReference type="NCBI Taxonomy" id="1550024"/>
    <lineage>
        <taxon>Bacteria</taxon>
        <taxon>Bacillati</taxon>
        <taxon>Bacillota</taxon>
        <taxon>Clostridia</taxon>
        <taxon>Eubacteriales</taxon>
        <taxon>Oscillospiraceae</taxon>
        <taxon>Ruthenibacterium</taxon>
    </lineage>
</organism>
<dbReference type="AlphaFoldDB" id="A0A6I2UCB4"/>
<evidence type="ECO:0000313" key="2">
    <source>
        <dbReference type="Proteomes" id="UP000431913"/>
    </source>
</evidence>
<reference evidence="1 2" key="1">
    <citation type="submission" date="2019-08" db="EMBL/GenBank/DDBJ databases">
        <title>In-depth cultivation of the pig gut microbiome towards novel bacterial diversity and tailored functional studies.</title>
        <authorList>
            <person name="Wylensek D."/>
            <person name="Hitch T.C.A."/>
            <person name="Clavel T."/>
        </authorList>
    </citation>
    <scope>NUCLEOTIDE SEQUENCE [LARGE SCALE GENOMIC DNA]</scope>
    <source>
        <strain evidence="1 2">WCA3-601-WT-6J</strain>
    </source>
</reference>
<accession>A0A6I2UCB4</accession>
<comment type="caution">
    <text evidence="1">The sequence shown here is derived from an EMBL/GenBank/DDBJ whole genome shotgun (WGS) entry which is preliminary data.</text>
</comment>
<gene>
    <name evidence="1" type="ORF">FYJ76_16760</name>
</gene>
<sequence length="93" mass="10362">MKIIFPDRCTWPSEKCKTVADLIEKRVILLVGDKEAGSIAELGFRRLKGDVGSLIESKGKSKIIVLDESYLYNLTELGTGRGDFDCTILELLK</sequence>
<protein>
    <submittedName>
        <fullName evidence="1">Uncharacterized protein</fullName>
    </submittedName>
</protein>
<evidence type="ECO:0000313" key="1">
    <source>
        <dbReference type="EMBL" id="MST93563.1"/>
    </source>
</evidence>
<dbReference type="EMBL" id="VUNJ01000035">
    <property type="protein sequence ID" value="MST93563.1"/>
    <property type="molecule type" value="Genomic_DNA"/>
</dbReference>
<name>A0A6I2UCB4_9FIRM</name>
<dbReference type="RefSeq" id="WP_154524212.1">
    <property type="nucleotide sequence ID" value="NZ_JBKSRG010000017.1"/>
</dbReference>
<dbReference type="Proteomes" id="UP000431913">
    <property type="component" value="Unassembled WGS sequence"/>
</dbReference>